<comment type="caution">
    <text evidence="2">The sequence shown here is derived from an EMBL/GenBank/DDBJ whole genome shotgun (WGS) entry which is preliminary data.</text>
</comment>
<dbReference type="OrthoDB" id="2997776at2759"/>
<sequence length="382" mass="43365">MTSTNLSMPHLPKEIRATILSHYDTKDPDLLHLWTSTRFVSLEFHQIIEDLFTRRHLNPVSIYFTNIYGIALWNTNTNKILYDWEGFGFLRLSANRQRAIFSSGRPMAESLLQKLPVSTKEMGTGTELIGLRHFVRVGGMINDTPLPGLVVDRERGTISIEWKRLFELFFAEEKLYRRLLTKPDSTKDVHPQVSPYSPLNPGNDPVHTSTSPTTGIVLAGDDTLQQAFPSFTRPLTAPLSLIGLAKRSARRARLCHCHTGQKIVMDGTYLAQESRALETLAEFQKSVKNGDWEWDWNKNVGEAGGEPRFVRRAVPMGRSRNWRYVVLGEGSSYETDRDEGVAESMEGDEKRENEEEENRHEIEEMMPATEGENSAGWLGSPD</sequence>
<proteinExistence type="predicted"/>
<gene>
    <name evidence="2" type="ORF">ALECFALPRED_010283</name>
</gene>
<protein>
    <submittedName>
        <fullName evidence="2">Uncharacterized protein</fullName>
    </submittedName>
</protein>
<organism evidence="2 3">
    <name type="scientific">Alectoria fallacina</name>
    <dbReference type="NCBI Taxonomy" id="1903189"/>
    <lineage>
        <taxon>Eukaryota</taxon>
        <taxon>Fungi</taxon>
        <taxon>Dikarya</taxon>
        <taxon>Ascomycota</taxon>
        <taxon>Pezizomycotina</taxon>
        <taxon>Lecanoromycetes</taxon>
        <taxon>OSLEUM clade</taxon>
        <taxon>Lecanoromycetidae</taxon>
        <taxon>Lecanorales</taxon>
        <taxon>Lecanorineae</taxon>
        <taxon>Parmeliaceae</taxon>
        <taxon>Alectoria</taxon>
    </lineage>
</organism>
<feature type="compositionally biased region" description="Basic and acidic residues" evidence="1">
    <location>
        <begin position="347"/>
        <end position="363"/>
    </location>
</feature>
<reference evidence="2" key="1">
    <citation type="submission" date="2021-03" db="EMBL/GenBank/DDBJ databases">
        <authorList>
            <person name="Tagirdzhanova G."/>
        </authorList>
    </citation>
    <scope>NUCLEOTIDE SEQUENCE</scope>
</reference>
<evidence type="ECO:0000313" key="2">
    <source>
        <dbReference type="EMBL" id="CAF9942953.1"/>
    </source>
</evidence>
<dbReference type="Proteomes" id="UP000664203">
    <property type="component" value="Unassembled WGS sequence"/>
</dbReference>
<dbReference type="EMBL" id="CAJPDR010000842">
    <property type="protein sequence ID" value="CAF9942953.1"/>
    <property type="molecule type" value="Genomic_DNA"/>
</dbReference>
<feature type="region of interest" description="Disordered" evidence="1">
    <location>
        <begin position="333"/>
        <end position="382"/>
    </location>
</feature>
<evidence type="ECO:0000313" key="3">
    <source>
        <dbReference type="Proteomes" id="UP000664203"/>
    </source>
</evidence>
<name>A0A8H3J9M7_9LECA</name>
<keyword evidence="3" id="KW-1185">Reference proteome</keyword>
<feature type="region of interest" description="Disordered" evidence="1">
    <location>
        <begin position="187"/>
        <end position="211"/>
    </location>
</feature>
<accession>A0A8H3J9M7</accession>
<dbReference type="AlphaFoldDB" id="A0A8H3J9M7"/>
<evidence type="ECO:0000256" key="1">
    <source>
        <dbReference type="SAM" id="MobiDB-lite"/>
    </source>
</evidence>